<dbReference type="InterPro" id="IPR011711">
    <property type="entry name" value="GntR_C"/>
</dbReference>
<organism evidence="5 6">
    <name type="scientific">Stakelama flava</name>
    <dbReference type="NCBI Taxonomy" id="2860338"/>
    <lineage>
        <taxon>Bacteria</taxon>
        <taxon>Pseudomonadati</taxon>
        <taxon>Pseudomonadota</taxon>
        <taxon>Alphaproteobacteria</taxon>
        <taxon>Sphingomonadales</taxon>
        <taxon>Sphingomonadaceae</taxon>
        <taxon>Stakelama</taxon>
    </lineage>
</organism>
<evidence type="ECO:0000256" key="1">
    <source>
        <dbReference type="ARBA" id="ARBA00023015"/>
    </source>
</evidence>
<dbReference type="CDD" id="cd07377">
    <property type="entry name" value="WHTH_GntR"/>
    <property type="match status" value="1"/>
</dbReference>
<keyword evidence="1" id="KW-0805">Transcription regulation</keyword>
<dbReference type="PANTHER" id="PTHR43537">
    <property type="entry name" value="TRANSCRIPTIONAL REGULATOR, GNTR FAMILY"/>
    <property type="match status" value="1"/>
</dbReference>
<sequence>MANEKIYEHIREAIATGALQPDTRLVEADLMARYSASRPAVRQALLRLEHEGLVEQRKNSSARVRLIGRQEALEIYQARSLIESQAAKLAAARITDSQIDALDSMAEQAAQCAPAEALMFETRFHQAILEIAGDGTLQRLHASLHGHFLRYHHYTQLITDWSANSPCEHRAIVEALRRHDGLRAAEAMRDHLDRLTATLERVFDRYSDG</sequence>
<dbReference type="EMBL" id="JAHWZX010000005">
    <property type="protein sequence ID" value="MBW4330778.1"/>
    <property type="molecule type" value="Genomic_DNA"/>
</dbReference>
<evidence type="ECO:0000313" key="6">
    <source>
        <dbReference type="Proteomes" id="UP001197214"/>
    </source>
</evidence>
<dbReference type="RefSeq" id="WP_219237878.1">
    <property type="nucleotide sequence ID" value="NZ_JAHWZX010000005.1"/>
</dbReference>
<accession>A0ABS6XLV3</accession>
<dbReference type="Pfam" id="PF00392">
    <property type="entry name" value="GntR"/>
    <property type="match status" value="1"/>
</dbReference>
<evidence type="ECO:0000256" key="3">
    <source>
        <dbReference type="ARBA" id="ARBA00023163"/>
    </source>
</evidence>
<keyword evidence="6" id="KW-1185">Reference proteome</keyword>
<dbReference type="SMART" id="SM00345">
    <property type="entry name" value="HTH_GNTR"/>
    <property type="match status" value="1"/>
</dbReference>
<evidence type="ECO:0000259" key="4">
    <source>
        <dbReference type="PROSITE" id="PS50949"/>
    </source>
</evidence>
<dbReference type="SMART" id="SM00895">
    <property type="entry name" value="FCD"/>
    <property type="match status" value="1"/>
</dbReference>
<keyword evidence="2" id="KW-0238">DNA-binding</keyword>
<evidence type="ECO:0000256" key="2">
    <source>
        <dbReference type="ARBA" id="ARBA00023125"/>
    </source>
</evidence>
<reference evidence="5 6" key="1">
    <citation type="submission" date="2021-07" db="EMBL/GenBank/DDBJ databases">
        <title>Stakelama flava sp. nov., a novel endophytic bacterium isolated from branch of Kandelia candel.</title>
        <authorList>
            <person name="Tuo L."/>
        </authorList>
    </citation>
    <scope>NUCLEOTIDE SEQUENCE [LARGE SCALE GENOMIC DNA]</scope>
    <source>
        <strain evidence="5 6">CBK3Z-3</strain>
    </source>
</reference>
<gene>
    <name evidence="5" type="ORF">KY084_07790</name>
</gene>
<dbReference type="Pfam" id="PF07729">
    <property type="entry name" value="FCD"/>
    <property type="match status" value="1"/>
</dbReference>
<proteinExistence type="predicted"/>
<comment type="caution">
    <text evidence="5">The sequence shown here is derived from an EMBL/GenBank/DDBJ whole genome shotgun (WGS) entry which is preliminary data.</text>
</comment>
<name>A0ABS6XLV3_9SPHN</name>
<keyword evidence="3" id="KW-0804">Transcription</keyword>
<dbReference type="Proteomes" id="UP001197214">
    <property type="component" value="Unassembled WGS sequence"/>
</dbReference>
<feature type="domain" description="HTH gntR-type" evidence="4">
    <location>
        <begin position="1"/>
        <end position="67"/>
    </location>
</feature>
<evidence type="ECO:0000313" key="5">
    <source>
        <dbReference type="EMBL" id="MBW4330778.1"/>
    </source>
</evidence>
<dbReference type="PANTHER" id="PTHR43537:SF24">
    <property type="entry name" value="GLUCONATE OPERON TRANSCRIPTIONAL REPRESSOR"/>
    <property type="match status" value="1"/>
</dbReference>
<dbReference type="PROSITE" id="PS50949">
    <property type="entry name" value="HTH_GNTR"/>
    <property type="match status" value="1"/>
</dbReference>
<protein>
    <submittedName>
        <fullName evidence="5">GntR family transcriptional regulator</fullName>
    </submittedName>
</protein>
<dbReference type="InterPro" id="IPR000524">
    <property type="entry name" value="Tscrpt_reg_HTH_GntR"/>
</dbReference>